<protein>
    <submittedName>
        <fullName evidence="8">MATE family efflux transporter</fullName>
    </submittedName>
</protein>
<feature type="transmembrane region" description="Helical" evidence="7">
    <location>
        <begin position="355"/>
        <end position="379"/>
    </location>
</feature>
<feature type="transmembrane region" description="Helical" evidence="7">
    <location>
        <begin position="194"/>
        <end position="216"/>
    </location>
</feature>
<reference evidence="8" key="2">
    <citation type="submission" date="2021-04" db="EMBL/GenBank/DDBJ databases">
        <authorList>
            <person name="Gilroy R."/>
        </authorList>
    </citation>
    <scope>NUCLEOTIDE SEQUENCE</scope>
    <source>
        <strain evidence="8">ChiSxjej3B15-24422</strain>
    </source>
</reference>
<feature type="transmembrane region" description="Helical" evidence="7">
    <location>
        <begin position="137"/>
        <end position="155"/>
    </location>
</feature>
<evidence type="ECO:0000313" key="8">
    <source>
        <dbReference type="EMBL" id="HIY60849.1"/>
    </source>
</evidence>
<reference evidence="8" key="1">
    <citation type="journal article" date="2021" name="PeerJ">
        <title>Extensive microbial diversity within the chicken gut microbiome revealed by metagenomics and culture.</title>
        <authorList>
            <person name="Gilroy R."/>
            <person name="Ravi A."/>
            <person name="Getino M."/>
            <person name="Pursley I."/>
            <person name="Horton D.L."/>
            <person name="Alikhan N.F."/>
            <person name="Baker D."/>
            <person name="Gharbi K."/>
            <person name="Hall N."/>
            <person name="Watson M."/>
            <person name="Adriaenssens E.M."/>
            <person name="Foster-Nyarko E."/>
            <person name="Jarju S."/>
            <person name="Secka A."/>
            <person name="Antonio M."/>
            <person name="Oren A."/>
            <person name="Chaudhuri R.R."/>
            <person name="La Ragione R."/>
            <person name="Hildebrand F."/>
            <person name="Pallen M.J."/>
        </authorList>
    </citation>
    <scope>NUCLEOTIDE SEQUENCE</scope>
    <source>
        <strain evidence="8">ChiSxjej3B15-24422</strain>
    </source>
</reference>
<name>A0A9D2C7E7_9FIRM</name>
<dbReference type="PANTHER" id="PTHR43549:SF3">
    <property type="entry name" value="MULTIDRUG RESISTANCE PROTEIN YPNP-RELATED"/>
    <property type="match status" value="1"/>
</dbReference>
<feature type="transmembrane region" description="Helical" evidence="7">
    <location>
        <begin position="167"/>
        <end position="188"/>
    </location>
</feature>
<dbReference type="GO" id="GO:0005886">
    <property type="term" value="C:plasma membrane"/>
    <property type="evidence" value="ECO:0007669"/>
    <property type="project" value="UniProtKB-SubCell"/>
</dbReference>
<dbReference type="PANTHER" id="PTHR43549">
    <property type="entry name" value="MULTIDRUG RESISTANCE PROTEIN YPNP-RELATED"/>
    <property type="match status" value="1"/>
</dbReference>
<dbReference type="InterPro" id="IPR052031">
    <property type="entry name" value="Membrane_Transporter-Flippase"/>
</dbReference>
<feature type="transmembrane region" description="Helical" evidence="7">
    <location>
        <begin position="95"/>
        <end position="117"/>
    </location>
</feature>
<dbReference type="PIRSF" id="PIRSF006603">
    <property type="entry name" value="DinF"/>
    <property type="match status" value="1"/>
</dbReference>
<feature type="transmembrane region" description="Helical" evidence="7">
    <location>
        <begin position="320"/>
        <end position="343"/>
    </location>
</feature>
<dbReference type="GO" id="GO:0042910">
    <property type="term" value="F:xenobiotic transmembrane transporter activity"/>
    <property type="evidence" value="ECO:0007669"/>
    <property type="project" value="InterPro"/>
</dbReference>
<evidence type="ECO:0000256" key="5">
    <source>
        <dbReference type="ARBA" id="ARBA00022989"/>
    </source>
</evidence>
<keyword evidence="2" id="KW-0813">Transport</keyword>
<dbReference type="AlphaFoldDB" id="A0A9D2C7E7"/>
<dbReference type="GO" id="GO:0015297">
    <property type="term" value="F:antiporter activity"/>
    <property type="evidence" value="ECO:0007669"/>
    <property type="project" value="InterPro"/>
</dbReference>
<feature type="transmembrane region" description="Helical" evidence="7">
    <location>
        <begin position="62"/>
        <end position="83"/>
    </location>
</feature>
<comment type="subcellular location">
    <subcellularLocation>
        <location evidence="1">Cell membrane</location>
        <topology evidence="1">Multi-pass membrane protein</topology>
    </subcellularLocation>
</comment>
<keyword evidence="4 7" id="KW-0812">Transmembrane</keyword>
<feature type="transmembrane region" description="Helical" evidence="7">
    <location>
        <begin position="416"/>
        <end position="436"/>
    </location>
</feature>
<sequence length="461" mass="49246">MKSAAGMDMTKGPIMRKVLVFALPICAGNVLQQLYSTVDTVVIGNFCGAASLAAVGTSSQPVELLLCVFLGIGTGVSILVSQFAGSGSTEKLKDIAATAVSFLYLCAVPLSVAGQFIGPLILKIMQVPEDTWAPAVSYISIVFWGTLGNMGYNMNAGILRGLGDSRASLLFLVVSCLVNIVLDLVFVAGFHMDVAGAALATIIAMYCSWLFSIFYIRKQYPELEFTFLPHKMNRAMLAAIIRIGLPLGLNSSFYSVGHIMMQSLINLQGSVFIAACSVSGKVTGIANVAITSLSSAATTFSGQNLGAENYRYLRKGGVQIPLVSGAITCAAGIAVTVFCRPILGLFTQDADVLAFAVRYIRIVLPFTWTYAVFNGIISFVNGMGEVRFPTIVNILMLWAVRIPVGCLIAFCFDGGYVMACIPVSFVFGMLCMLSFFGTKRWKEIGRLARTQQEQAGQTGPA</sequence>
<dbReference type="Proteomes" id="UP000824007">
    <property type="component" value="Unassembled WGS sequence"/>
</dbReference>
<dbReference type="CDD" id="cd13138">
    <property type="entry name" value="MATE_yoeA_like"/>
    <property type="match status" value="1"/>
</dbReference>
<keyword evidence="3" id="KW-1003">Cell membrane</keyword>
<dbReference type="Pfam" id="PF01554">
    <property type="entry name" value="MatE"/>
    <property type="match status" value="2"/>
</dbReference>
<evidence type="ECO:0000256" key="1">
    <source>
        <dbReference type="ARBA" id="ARBA00004651"/>
    </source>
</evidence>
<feature type="transmembrane region" description="Helical" evidence="7">
    <location>
        <begin position="269"/>
        <end position="290"/>
    </location>
</feature>
<comment type="caution">
    <text evidence="8">The sequence shown here is derived from an EMBL/GenBank/DDBJ whole genome shotgun (WGS) entry which is preliminary data.</text>
</comment>
<evidence type="ECO:0000313" key="9">
    <source>
        <dbReference type="Proteomes" id="UP000824007"/>
    </source>
</evidence>
<organism evidence="8 9">
    <name type="scientific">Candidatus Eisenbergiella pullistercoris</name>
    <dbReference type="NCBI Taxonomy" id="2838555"/>
    <lineage>
        <taxon>Bacteria</taxon>
        <taxon>Bacillati</taxon>
        <taxon>Bacillota</taxon>
        <taxon>Clostridia</taxon>
        <taxon>Lachnospirales</taxon>
        <taxon>Lachnospiraceae</taxon>
        <taxon>Eisenbergiella</taxon>
    </lineage>
</organism>
<keyword evidence="6 7" id="KW-0472">Membrane</keyword>
<evidence type="ECO:0000256" key="2">
    <source>
        <dbReference type="ARBA" id="ARBA00022448"/>
    </source>
</evidence>
<evidence type="ECO:0000256" key="7">
    <source>
        <dbReference type="SAM" id="Phobius"/>
    </source>
</evidence>
<accession>A0A9D2C7E7</accession>
<evidence type="ECO:0000256" key="6">
    <source>
        <dbReference type="ARBA" id="ARBA00023136"/>
    </source>
</evidence>
<feature type="transmembrane region" description="Helical" evidence="7">
    <location>
        <begin position="391"/>
        <end position="410"/>
    </location>
</feature>
<gene>
    <name evidence="8" type="ORF">H9831_09250</name>
</gene>
<feature type="transmembrane region" description="Helical" evidence="7">
    <location>
        <begin position="237"/>
        <end position="257"/>
    </location>
</feature>
<proteinExistence type="predicted"/>
<dbReference type="NCBIfam" id="TIGR00797">
    <property type="entry name" value="matE"/>
    <property type="match status" value="1"/>
</dbReference>
<dbReference type="EMBL" id="DXDD01000113">
    <property type="protein sequence ID" value="HIY60849.1"/>
    <property type="molecule type" value="Genomic_DNA"/>
</dbReference>
<keyword evidence="5 7" id="KW-1133">Transmembrane helix</keyword>
<dbReference type="InterPro" id="IPR048279">
    <property type="entry name" value="MdtK-like"/>
</dbReference>
<evidence type="ECO:0000256" key="3">
    <source>
        <dbReference type="ARBA" id="ARBA00022475"/>
    </source>
</evidence>
<evidence type="ECO:0000256" key="4">
    <source>
        <dbReference type="ARBA" id="ARBA00022692"/>
    </source>
</evidence>
<dbReference type="InterPro" id="IPR002528">
    <property type="entry name" value="MATE_fam"/>
</dbReference>